<feature type="compositionally biased region" description="Polar residues" evidence="1">
    <location>
        <begin position="65"/>
        <end position="82"/>
    </location>
</feature>
<feature type="region of interest" description="Disordered" evidence="1">
    <location>
        <begin position="63"/>
        <end position="82"/>
    </location>
</feature>
<feature type="compositionally biased region" description="Basic and acidic residues" evidence="1">
    <location>
        <begin position="1"/>
        <end position="20"/>
    </location>
</feature>
<evidence type="ECO:0000256" key="1">
    <source>
        <dbReference type="SAM" id="MobiDB-lite"/>
    </source>
</evidence>
<dbReference type="AlphaFoldDB" id="A0A8H7AIU8"/>
<evidence type="ECO:0000313" key="3">
    <source>
        <dbReference type="Proteomes" id="UP000606974"/>
    </source>
</evidence>
<gene>
    <name evidence="2" type="ORF">GJ744_008974</name>
</gene>
<protein>
    <submittedName>
        <fullName evidence="2">Uncharacterized protein</fullName>
    </submittedName>
</protein>
<name>A0A8H7AIU8_9EURO</name>
<feature type="region of interest" description="Disordered" evidence="1">
    <location>
        <begin position="1"/>
        <end position="26"/>
    </location>
</feature>
<organism evidence="2 3">
    <name type="scientific">Endocarpon pusillum</name>
    <dbReference type="NCBI Taxonomy" id="364733"/>
    <lineage>
        <taxon>Eukaryota</taxon>
        <taxon>Fungi</taxon>
        <taxon>Dikarya</taxon>
        <taxon>Ascomycota</taxon>
        <taxon>Pezizomycotina</taxon>
        <taxon>Eurotiomycetes</taxon>
        <taxon>Chaetothyriomycetidae</taxon>
        <taxon>Verrucariales</taxon>
        <taxon>Verrucariaceae</taxon>
        <taxon>Endocarpon</taxon>
    </lineage>
</organism>
<proteinExistence type="predicted"/>
<dbReference type="Proteomes" id="UP000606974">
    <property type="component" value="Unassembled WGS sequence"/>
</dbReference>
<dbReference type="EMBL" id="JAACFV010000050">
    <property type="protein sequence ID" value="KAF7508727.1"/>
    <property type="molecule type" value="Genomic_DNA"/>
</dbReference>
<comment type="caution">
    <text evidence="2">The sequence shown here is derived from an EMBL/GenBank/DDBJ whole genome shotgun (WGS) entry which is preliminary data.</text>
</comment>
<accession>A0A8H7AIU8</accession>
<evidence type="ECO:0000313" key="2">
    <source>
        <dbReference type="EMBL" id="KAF7508727.1"/>
    </source>
</evidence>
<reference evidence="2" key="1">
    <citation type="submission" date="2020-02" db="EMBL/GenBank/DDBJ databases">
        <authorList>
            <person name="Palmer J.M."/>
        </authorList>
    </citation>
    <scope>NUCLEOTIDE SEQUENCE</scope>
    <source>
        <strain evidence="2">EPUS1.4</strain>
        <tissue evidence="2">Thallus</tissue>
    </source>
</reference>
<sequence length="102" mass="11730">MKERFPAAHPQKVEGEKKADAWSARPPQMSLNTFEINTARTMDNYTPSSNWLRVEDLDAWRPPSARTTSRCQPTSGLQSQHPSFFLHRGDEMHARHSGLWKP</sequence>
<keyword evidence="3" id="KW-1185">Reference proteome</keyword>